<accession>A0AAX4IC96</accession>
<dbReference type="GeneID" id="87942278"/>
<evidence type="ECO:0000313" key="2">
    <source>
        <dbReference type="Proteomes" id="UP001322277"/>
    </source>
</evidence>
<evidence type="ECO:0000313" key="1">
    <source>
        <dbReference type="EMBL" id="WQF80761.1"/>
    </source>
</evidence>
<dbReference type="KEGG" id="cdet:87942278"/>
<dbReference type="EMBL" id="CP137307">
    <property type="protein sequence ID" value="WQF80761.1"/>
    <property type="molecule type" value="Genomic_DNA"/>
</dbReference>
<dbReference type="RefSeq" id="XP_062777985.1">
    <property type="nucleotide sequence ID" value="XM_062921934.1"/>
</dbReference>
<sequence>MLKLERFSSPCEVCHCCSSLAEKVQPSRGMGLERVARRAKACFPPCVFLQNAYNTIHIINASLQ</sequence>
<organism evidence="1 2">
    <name type="scientific">Colletotrichum destructivum</name>
    <dbReference type="NCBI Taxonomy" id="34406"/>
    <lineage>
        <taxon>Eukaryota</taxon>
        <taxon>Fungi</taxon>
        <taxon>Dikarya</taxon>
        <taxon>Ascomycota</taxon>
        <taxon>Pezizomycotina</taxon>
        <taxon>Sordariomycetes</taxon>
        <taxon>Hypocreomycetidae</taxon>
        <taxon>Glomerellales</taxon>
        <taxon>Glomerellaceae</taxon>
        <taxon>Colletotrichum</taxon>
        <taxon>Colletotrichum destructivum species complex</taxon>
    </lineage>
</organism>
<proteinExistence type="predicted"/>
<reference evidence="2" key="1">
    <citation type="journal article" date="2023" name="bioRxiv">
        <title>Complete genome of the Medicago anthracnose fungus, Colletotrichum destructivum, reveals a mini-chromosome-like region within a core chromosome.</title>
        <authorList>
            <person name="Lapalu N."/>
            <person name="Simon A."/>
            <person name="Lu A."/>
            <person name="Plaumann P.-L."/>
            <person name="Amselem J."/>
            <person name="Pigne S."/>
            <person name="Auger A."/>
            <person name="Koch C."/>
            <person name="Dallery J.-F."/>
            <person name="O'Connell R.J."/>
        </authorList>
    </citation>
    <scope>NUCLEOTIDE SEQUENCE [LARGE SCALE GENOMIC DNA]</scope>
    <source>
        <strain evidence="2">CBS 520.97</strain>
    </source>
</reference>
<name>A0AAX4IC96_9PEZI</name>
<gene>
    <name evidence="1" type="ORF">CDEST_05775</name>
</gene>
<dbReference type="Proteomes" id="UP001322277">
    <property type="component" value="Chromosome 3"/>
</dbReference>
<protein>
    <submittedName>
        <fullName evidence="1">Uncharacterized protein</fullName>
    </submittedName>
</protein>
<dbReference type="AlphaFoldDB" id="A0AAX4IC96"/>
<keyword evidence="2" id="KW-1185">Reference proteome</keyword>